<name>A0ABQ3UQ34_9CHLR</name>
<evidence type="ECO:0000313" key="2">
    <source>
        <dbReference type="Proteomes" id="UP000654345"/>
    </source>
</evidence>
<proteinExistence type="predicted"/>
<dbReference type="PANTHER" id="PTHR37807:SF3">
    <property type="entry name" value="OS07G0160300 PROTEIN"/>
    <property type="match status" value="1"/>
</dbReference>
<dbReference type="Gene3D" id="3.40.50.300">
    <property type="entry name" value="P-loop containing nucleotide triphosphate hydrolases"/>
    <property type="match status" value="1"/>
</dbReference>
<dbReference type="RefSeq" id="WP_201371384.1">
    <property type="nucleotide sequence ID" value="NZ_BNJG01000001.1"/>
</dbReference>
<reference evidence="1 2" key="1">
    <citation type="journal article" date="2021" name="Int. J. Syst. Evol. Microbiol.">
        <title>Reticulibacter mediterranei gen. nov., sp. nov., within the new family Reticulibacteraceae fam. nov., and Ktedonospora formicarum gen. nov., sp. nov., Ktedonobacter robiniae sp. nov., Dictyobacter formicarum sp. nov. and Dictyobacter arantiisoli sp. nov., belonging to the class Ktedonobacteria.</title>
        <authorList>
            <person name="Yabe S."/>
            <person name="Zheng Y."/>
            <person name="Wang C.M."/>
            <person name="Sakai Y."/>
            <person name="Abe K."/>
            <person name="Yokota A."/>
            <person name="Donadio S."/>
            <person name="Cavaletti L."/>
            <person name="Monciardini P."/>
        </authorList>
    </citation>
    <scope>NUCLEOTIDE SEQUENCE [LARGE SCALE GENOMIC DNA]</scope>
    <source>
        <strain evidence="1 2">SOSP1-30</strain>
    </source>
</reference>
<dbReference type="Proteomes" id="UP000654345">
    <property type="component" value="Unassembled WGS sequence"/>
</dbReference>
<organism evidence="1 2">
    <name type="scientific">Ktedonobacter robiniae</name>
    <dbReference type="NCBI Taxonomy" id="2778365"/>
    <lineage>
        <taxon>Bacteria</taxon>
        <taxon>Bacillati</taxon>
        <taxon>Chloroflexota</taxon>
        <taxon>Ktedonobacteria</taxon>
        <taxon>Ktedonobacterales</taxon>
        <taxon>Ktedonobacteraceae</taxon>
        <taxon>Ktedonobacter</taxon>
    </lineage>
</organism>
<evidence type="ECO:0008006" key="3">
    <source>
        <dbReference type="Google" id="ProtNLM"/>
    </source>
</evidence>
<dbReference type="InterPro" id="IPR027417">
    <property type="entry name" value="P-loop_NTPase"/>
</dbReference>
<dbReference type="SUPFAM" id="SSF52540">
    <property type="entry name" value="P-loop containing nucleoside triphosphate hydrolases"/>
    <property type="match status" value="1"/>
</dbReference>
<sequence>MSTDKTTPLILITGHPCTGKTTLGLRLAADLRLPFINKDGIKEQLFESLGWSDREASRRLAPTTFALLYYFLTAQLRAGQPCIIEANFDPAFATEEFHTRQHNFPLRIFQLLCYADGQILFERFQLRSESGERHPGHQDHLAYDEWRTRLSNGRLEPLQLDGTLYELDTSDFAAIDYKHILNTIRDFLVIS</sequence>
<protein>
    <recommendedName>
        <fullName evidence="3">ATP-binding protein</fullName>
    </recommendedName>
</protein>
<keyword evidence="2" id="KW-1185">Reference proteome</keyword>
<dbReference type="EMBL" id="BNJG01000001">
    <property type="protein sequence ID" value="GHO54707.1"/>
    <property type="molecule type" value="Genomic_DNA"/>
</dbReference>
<accession>A0ABQ3UQ34</accession>
<dbReference type="Pfam" id="PF13671">
    <property type="entry name" value="AAA_33"/>
    <property type="match status" value="1"/>
</dbReference>
<gene>
    <name evidence="1" type="ORF">KSB_31820</name>
</gene>
<comment type="caution">
    <text evidence="1">The sequence shown here is derived from an EMBL/GenBank/DDBJ whole genome shotgun (WGS) entry which is preliminary data.</text>
</comment>
<evidence type="ECO:0000313" key="1">
    <source>
        <dbReference type="EMBL" id="GHO54707.1"/>
    </source>
</evidence>
<dbReference type="PANTHER" id="PTHR37807">
    <property type="entry name" value="OS07G0160300 PROTEIN"/>
    <property type="match status" value="1"/>
</dbReference>